<evidence type="ECO:0000256" key="2">
    <source>
        <dbReference type="ARBA" id="ARBA00022723"/>
    </source>
</evidence>
<dbReference type="PIRSF" id="PIRSF004983">
    <property type="entry name" value="MenD"/>
    <property type="match status" value="1"/>
</dbReference>
<dbReference type="OrthoDB" id="9791859at2"/>
<name>A0A0B2BUJ6_9ACTN</name>
<dbReference type="GO" id="GO:0000287">
    <property type="term" value="F:magnesium ion binding"/>
    <property type="evidence" value="ECO:0007669"/>
    <property type="project" value="UniProtKB-UniRule"/>
</dbReference>
<keyword evidence="4 6" id="KW-0786">Thiamine pyrophosphate</keyword>
<comment type="similarity">
    <text evidence="6">Belongs to the TPP enzyme family. MenD subfamily.</text>
</comment>
<dbReference type="GO" id="GO:0070204">
    <property type="term" value="F:2-succinyl-5-enolpyruvyl-6-hydroxy-3-cyclohexene-1-carboxylic-acid synthase activity"/>
    <property type="evidence" value="ECO:0007669"/>
    <property type="project" value="UniProtKB-UniRule"/>
</dbReference>
<dbReference type="GO" id="GO:0030976">
    <property type="term" value="F:thiamine pyrophosphate binding"/>
    <property type="evidence" value="ECO:0007669"/>
    <property type="project" value="UniProtKB-UniRule"/>
</dbReference>
<comment type="catalytic activity">
    <reaction evidence="6">
        <text>isochorismate + 2-oxoglutarate + H(+) = 5-enolpyruvoyl-6-hydroxy-2-succinyl-cyclohex-3-ene-1-carboxylate + CO2</text>
        <dbReference type="Rhea" id="RHEA:25593"/>
        <dbReference type="ChEBI" id="CHEBI:15378"/>
        <dbReference type="ChEBI" id="CHEBI:16526"/>
        <dbReference type="ChEBI" id="CHEBI:16810"/>
        <dbReference type="ChEBI" id="CHEBI:29780"/>
        <dbReference type="ChEBI" id="CHEBI:58818"/>
        <dbReference type="EC" id="2.2.1.9"/>
    </reaction>
</comment>
<keyword evidence="1 6" id="KW-0808">Transferase</keyword>
<evidence type="ECO:0000256" key="4">
    <source>
        <dbReference type="ARBA" id="ARBA00023052"/>
    </source>
</evidence>
<comment type="subunit">
    <text evidence="6">Homodimer.</text>
</comment>
<dbReference type="GO" id="GO:0030145">
    <property type="term" value="F:manganese ion binding"/>
    <property type="evidence" value="ECO:0007669"/>
    <property type="project" value="UniProtKB-UniRule"/>
</dbReference>
<keyword evidence="6" id="KW-0474">Menaquinone biosynthesis</keyword>
<dbReference type="EMBL" id="PGEZ01000001">
    <property type="protein sequence ID" value="PJJ58195.1"/>
    <property type="molecule type" value="Genomic_DNA"/>
</dbReference>
<dbReference type="UniPathway" id="UPA01057">
    <property type="reaction ID" value="UER00164"/>
</dbReference>
<evidence type="ECO:0000313" key="8">
    <source>
        <dbReference type="EMBL" id="PJJ58195.1"/>
    </source>
</evidence>
<dbReference type="SUPFAM" id="SSF52518">
    <property type="entry name" value="Thiamin diphosphate-binding fold (THDP-binding)"/>
    <property type="match status" value="2"/>
</dbReference>
<dbReference type="AlphaFoldDB" id="A0A0B2BUJ6"/>
<evidence type="ECO:0000256" key="5">
    <source>
        <dbReference type="ARBA" id="ARBA00023211"/>
    </source>
</evidence>
<comment type="pathway">
    <text evidence="6">Quinol/quinone metabolism; 1,4-dihydroxy-2-naphthoate biosynthesis; 1,4-dihydroxy-2-naphthoate from chorismate: step 2/7.</text>
</comment>
<keyword evidence="3 6" id="KW-0460">Magnesium</keyword>
<keyword evidence="5 6" id="KW-0464">Manganese</keyword>
<comment type="pathway">
    <text evidence="6">Quinol/quinone metabolism; menaquinone biosynthesis.</text>
</comment>
<dbReference type="EC" id="2.2.1.9" evidence="6"/>
<comment type="function">
    <text evidence="6">Catalyzes the thiamine diphosphate-dependent decarboxylation of 2-oxoglutarate and the subsequent addition of the resulting succinic semialdehyde-thiamine pyrophosphate anion to isochorismate to yield 2-succinyl-5-enolpyruvyl-6-hydroxy-3-cyclohexene-1-carboxylate (SEPHCHC).</text>
</comment>
<evidence type="ECO:0000256" key="1">
    <source>
        <dbReference type="ARBA" id="ARBA00022679"/>
    </source>
</evidence>
<dbReference type="CDD" id="cd02009">
    <property type="entry name" value="TPP_SHCHC_synthase"/>
    <property type="match status" value="1"/>
</dbReference>
<dbReference type="PANTHER" id="PTHR42916:SF1">
    <property type="entry name" value="PROTEIN PHYLLO, CHLOROPLASTIC"/>
    <property type="match status" value="1"/>
</dbReference>
<evidence type="ECO:0000256" key="3">
    <source>
        <dbReference type="ARBA" id="ARBA00022842"/>
    </source>
</evidence>
<comment type="cofactor">
    <cofactor evidence="6">
        <name>thiamine diphosphate</name>
        <dbReference type="ChEBI" id="CHEBI:58937"/>
    </cofactor>
    <text evidence="6">Binds 1 thiamine pyrophosphate per subunit.</text>
</comment>
<dbReference type="Gene3D" id="3.40.50.970">
    <property type="match status" value="2"/>
</dbReference>
<dbReference type="Proteomes" id="UP000230842">
    <property type="component" value="Unassembled WGS sequence"/>
</dbReference>
<comment type="cofactor">
    <cofactor evidence="6">
        <name>Mg(2+)</name>
        <dbReference type="ChEBI" id="CHEBI:18420"/>
    </cofactor>
    <cofactor evidence="6">
        <name>Mn(2+)</name>
        <dbReference type="ChEBI" id="CHEBI:29035"/>
    </cofactor>
</comment>
<organism evidence="8 9">
    <name type="scientific">Mumia flava</name>
    <dbReference type="NCBI Taxonomy" id="1348852"/>
    <lineage>
        <taxon>Bacteria</taxon>
        <taxon>Bacillati</taxon>
        <taxon>Actinomycetota</taxon>
        <taxon>Actinomycetes</taxon>
        <taxon>Propionibacteriales</taxon>
        <taxon>Nocardioidaceae</taxon>
        <taxon>Mumia</taxon>
    </lineage>
</organism>
<keyword evidence="2 6" id="KW-0479">Metal-binding</keyword>
<gene>
    <name evidence="6" type="primary">menD</name>
    <name evidence="8" type="ORF">CLV56_2441</name>
</gene>
<dbReference type="Pfam" id="PF02776">
    <property type="entry name" value="TPP_enzyme_N"/>
    <property type="match status" value="1"/>
</dbReference>
<comment type="caution">
    <text evidence="8">The sequence shown here is derived from an EMBL/GenBank/DDBJ whole genome shotgun (WGS) entry which is preliminary data.</text>
</comment>
<proteinExistence type="inferred from homology"/>
<keyword evidence="9" id="KW-1185">Reference proteome</keyword>
<dbReference type="InterPro" id="IPR029061">
    <property type="entry name" value="THDP-binding"/>
</dbReference>
<dbReference type="Gene3D" id="3.40.50.1220">
    <property type="entry name" value="TPP-binding domain"/>
    <property type="match status" value="1"/>
</dbReference>
<dbReference type="RefSeq" id="WP_039339813.1">
    <property type="nucleotide sequence ID" value="NZ_PGEZ01000001.1"/>
</dbReference>
<dbReference type="PANTHER" id="PTHR42916">
    <property type="entry name" value="2-SUCCINYL-5-ENOLPYRUVYL-6-HYDROXY-3-CYCLOHEXENE-1-CARBOXYLATE SYNTHASE"/>
    <property type="match status" value="1"/>
</dbReference>
<dbReference type="NCBIfam" id="TIGR00173">
    <property type="entry name" value="menD"/>
    <property type="match status" value="1"/>
</dbReference>
<sequence length="563" mass="57747">MTPAGTLGRVLVDELVRSGVRDVVLAPGSRSAPLALALAAAQARGDLRLHVRIDERSAAFLALGLALGSHRVVPVVTTSGTAAANLHPAVLEASHAGAPLLAITADRPAELRGTGANQTGDQVKLFGSAVRAYVEIPAPAVVPPNTSAWRGALSRALAAAADGPVHLNVGFSDPLVDAAWAEPLDAEGAMAGRADGAPWQAAVVEQPVLPASLPLGPRTVVVAGDSAGPPARILAEEADWPLFAEPSSGSRTGTHPIATYRLLLGLPELADAIERVVVFGHPTLSRPITRLLSRGDVEVVAVGAPPYPDPGNRLAATHRSVRVEGPDDDVWRDRWVRADAVTSAAVAEIVGDGAAGPDGTAGAGGGLDPWFVARTVSAAVRPGGLLVVGSSSPIRDLDLMAVAHPVGERRMVLANRGLAGIDGTVSTAVGAALGRRSSHALAYLGDLTFLHDSNGLVLGPDEPRPDLTIVVASDDGGSIFSTLEQGEVRYAAAFERVFGTPTGVDLGTLCTAMGVAHERVDEPGALESALARETSGVRVVEARISRSGRREADARLRAAARLG</sequence>
<accession>A0A0B2BUJ6</accession>
<dbReference type="InterPro" id="IPR012001">
    <property type="entry name" value="Thiamin_PyroP_enz_TPP-bd_dom"/>
</dbReference>
<feature type="domain" description="Thiamine pyrophosphate enzyme N-terminal TPP-binding" evidence="7">
    <location>
        <begin position="6"/>
        <end position="124"/>
    </location>
</feature>
<dbReference type="HAMAP" id="MF_01659">
    <property type="entry name" value="MenD"/>
    <property type="match status" value="1"/>
</dbReference>
<evidence type="ECO:0000256" key="6">
    <source>
        <dbReference type="HAMAP-Rule" id="MF_01659"/>
    </source>
</evidence>
<protein>
    <recommendedName>
        <fullName evidence="6">2-succinyl-5-enolpyruvyl-6-hydroxy-3-cyclohexene-1-carboxylate synthase</fullName>
        <shortName evidence="6">SEPHCHC synthase</shortName>
        <ecNumber evidence="6">2.2.1.9</ecNumber>
    </recommendedName>
    <alternativeName>
        <fullName evidence="6">Menaquinone biosynthesis protein MenD</fullName>
    </alternativeName>
</protein>
<reference evidence="8 9" key="1">
    <citation type="submission" date="2017-11" db="EMBL/GenBank/DDBJ databases">
        <title>Genomic Encyclopedia of Archaeal and Bacterial Type Strains, Phase II (KMG-II): From Individual Species to Whole Genera.</title>
        <authorList>
            <person name="Goeker M."/>
        </authorList>
    </citation>
    <scope>NUCLEOTIDE SEQUENCE [LARGE SCALE GENOMIC DNA]</scope>
    <source>
        <strain evidence="8 9">DSM 27763</strain>
    </source>
</reference>
<dbReference type="UniPathway" id="UPA00079"/>
<evidence type="ECO:0000259" key="7">
    <source>
        <dbReference type="Pfam" id="PF02776"/>
    </source>
</evidence>
<dbReference type="GO" id="GO:0009234">
    <property type="term" value="P:menaquinone biosynthetic process"/>
    <property type="evidence" value="ECO:0007669"/>
    <property type="project" value="UniProtKB-UniRule"/>
</dbReference>
<evidence type="ECO:0000313" key="9">
    <source>
        <dbReference type="Proteomes" id="UP000230842"/>
    </source>
</evidence>
<dbReference type="InterPro" id="IPR004433">
    <property type="entry name" value="MenaQ_synth_MenD"/>
</dbReference>